<evidence type="ECO:0000256" key="1">
    <source>
        <dbReference type="SAM" id="Phobius"/>
    </source>
</evidence>
<reference evidence="3" key="1">
    <citation type="submission" date="2022-11" db="UniProtKB">
        <authorList>
            <consortium name="WormBaseParasite"/>
        </authorList>
    </citation>
    <scope>IDENTIFICATION</scope>
</reference>
<proteinExistence type="predicted"/>
<keyword evidence="1" id="KW-0812">Transmembrane</keyword>
<name>A0A915DLA3_9BILA</name>
<keyword evidence="1" id="KW-1133">Transmembrane helix</keyword>
<organism evidence="2 3">
    <name type="scientific">Ditylenchus dipsaci</name>
    <dbReference type="NCBI Taxonomy" id="166011"/>
    <lineage>
        <taxon>Eukaryota</taxon>
        <taxon>Metazoa</taxon>
        <taxon>Ecdysozoa</taxon>
        <taxon>Nematoda</taxon>
        <taxon>Chromadorea</taxon>
        <taxon>Rhabditida</taxon>
        <taxon>Tylenchina</taxon>
        <taxon>Tylenchomorpha</taxon>
        <taxon>Sphaerularioidea</taxon>
        <taxon>Anguinidae</taxon>
        <taxon>Anguininae</taxon>
        <taxon>Ditylenchus</taxon>
    </lineage>
</organism>
<dbReference type="Proteomes" id="UP000887574">
    <property type="component" value="Unplaced"/>
</dbReference>
<dbReference type="AlphaFoldDB" id="A0A915DLA3"/>
<evidence type="ECO:0000313" key="3">
    <source>
        <dbReference type="WBParaSite" id="jg21179"/>
    </source>
</evidence>
<feature type="transmembrane region" description="Helical" evidence="1">
    <location>
        <begin position="12"/>
        <end position="30"/>
    </location>
</feature>
<keyword evidence="2" id="KW-1185">Reference proteome</keyword>
<accession>A0A915DLA3</accession>
<protein>
    <submittedName>
        <fullName evidence="3">Uncharacterized protein</fullName>
    </submittedName>
</protein>
<keyword evidence="1" id="KW-0472">Membrane</keyword>
<evidence type="ECO:0000313" key="2">
    <source>
        <dbReference type="Proteomes" id="UP000887574"/>
    </source>
</evidence>
<dbReference type="WBParaSite" id="jg21179">
    <property type="protein sequence ID" value="jg21179"/>
    <property type="gene ID" value="jg21179"/>
</dbReference>
<sequence>MLRSCSAICRKFTHICCSVIVVYYILSFHSDYVTNQSLLKRVSDVVHNQQQKHSKAIREASYDFDGEATSRNDAEYRGPKRRHDGDDLCNGGLDRKLLNRSSALCLQML</sequence>